<dbReference type="Pfam" id="PF00501">
    <property type="entry name" value="AMP-binding"/>
    <property type="match status" value="1"/>
</dbReference>
<dbReference type="InterPro" id="IPR000873">
    <property type="entry name" value="AMP-dep_synth/lig_dom"/>
</dbReference>
<evidence type="ECO:0000313" key="4">
    <source>
        <dbReference type="Proteomes" id="UP001190465"/>
    </source>
</evidence>
<reference evidence="3 4" key="1">
    <citation type="submission" date="2023-08" db="EMBL/GenBank/DDBJ databases">
        <authorList>
            <person name="Folkvardsen B D."/>
            <person name="Norman A."/>
        </authorList>
    </citation>
    <scope>NUCLEOTIDE SEQUENCE [LARGE SCALE GENOMIC DNA]</scope>
    <source>
        <strain evidence="3 4">Mu0053</strain>
    </source>
</reference>
<evidence type="ECO:0000259" key="1">
    <source>
        <dbReference type="Pfam" id="PF00501"/>
    </source>
</evidence>
<feature type="domain" description="AMP-binding enzyme C-terminal" evidence="2">
    <location>
        <begin position="428"/>
        <end position="504"/>
    </location>
</feature>
<accession>A0ABM9LE62</accession>
<evidence type="ECO:0000259" key="2">
    <source>
        <dbReference type="Pfam" id="PF13193"/>
    </source>
</evidence>
<dbReference type="PANTHER" id="PTHR43201:SF32">
    <property type="entry name" value="2-SUCCINYLBENZOATE--COA LIGASE, CHLOROPLASTIC_PEROXISOMAL"/>
    <property type="match status" value="1"/>
</dbReference>
<feature type="domain" description="AMP-dependent synthetase/ligase" evidence="1">
    <location>
        <begin position="19"/>
        <end position="378"/>
    </location>
</feature>
<sequence>MIPALSTTPRTPLDWVSQLERHANTKPDEVAITYVGSESLTWLELRERVSRLAASLRGLGVSRGGRVGMVQSNEPGYLESLLAIHRLGAIAVPINFRLSASEIAYILSDCSATVALTDATLHAKTQEAAATASVTVGVEDVRKLLADARTEDTIDHGGAPEPASADEAVLIVYTSGTTGKPKGAVLSRENMIAQTISYLQVFSSTRDGDVSLISTPLFHIAALGAVLPNLVVGHTTIVLPSGAFDAETFLDTVEQHGVTSAFLVPTQWQDVCASPTLPQRNLPLRAIAWAAAPASLSLLRRMIQSFPGVDIVSTFGQTEMSPNTTVLRGEDATRKIGSVGKALPLVDLRIVDTEMRDVPTGEVGEIVYRGPNAMLGYWNRPKETAEAFAGGWFHSGDLVRRDEEGFIYVVDRLKDMIISGGENIYSAEIETVIAEDPRVEAVAVIGEPHARWGEVPLAIVTAGDGSNPPVAEKILELCRERLARYKCPARVLIVDELPRNATGKILKNVLRESIP</sequence>
<dbReference type="InterPro" id="IPR020845">
    <property type="entry name" value="AMP-binding_CS"/>
</dbReference>
<dbReference type="SUPFAM" id="SSF56801">
    <property type="entry name" value="Acetyl-CoA synthetase-like"/>
    <property type="match status" value="1"/>
</dbReference>
<evidence type="ECO:0000313" key="3">
    <source>
        <dbReference type="EMBL" id="CAJ1497538.1"/>
    </source>
</evidence>
<dbReference type="InterPro" id="IPR025110">
    <property type="entry name" value="AMP-bd_C"/>
</dbReference>
<keyword evidence="4" id="KW-1185">Reference proteome</keyword>
<gene>
    <name evidence="3" type="ORF">MU0053_000934</name>
</gene>
<dbReference type="Gene3D" id="3.30.300.30">
    <property type="match status" value="1"/>
</dbReference>
<proteinExistence type="predicted"/>
<dbReference type="Proteomes" id="UP001190465">
    <property type="component" value="Chromosome"/>
</dbReference>
<dbReference type="PROSITE" id="PS00455">
    <property type="entry name" value="AMP_BINDING"/>
    <property type="match status" value="1"/>
</dbReference>
<dbReference type="CDD" id="cd17631">
    <property type="entry name" value="FACL_FadD13-like"/>
    <property type="match status" value="1"/>
</dbReference>
<name>A0ABM9LE62_9MYCO</name>
<dbReference type="Pfam" id="PF13193">
    <property type="entry name" value="AMP-binding_C"/>
    <property type="match status" value="1"/>
</dbReference>
<organism evidence="3 4">
    <name type="scientific">[Mycobacterium] burgundiense</name>
    <dbReference type="NCBI Taxonomy" id="3064286"/>
    <lineage>
        <taxon>Bacteria</taxon>
        <taxon>Bacillati</taxon>
        <taxon>Actinomycetota</taxon>
        <taxon>Actinomycetes</taxon>
        <taxon>Mycobacteriales</taxon>
        <taxon>Mycobacteriaceae</taxon>
        <taxon>Mycolicibacterium</taxon>
    </lineage>
</organism>
<dbReference type="PANTHER" id="PTHR43201">
    <property type="entry name" value="ACYL-COA SYNTHETASE"/>
    <property type="match status" value="1"/>
</dbReference>
<dbReference type="EMBL" id="OY726397">
    <property type="protein sequence ID" value="CAJ1497538.1"/>
    <property type="molecule type" value="Genomic_DNA"/>
</dbReference>
<dbReference type="RefSeq" id="WP_308481222.1">
    <property type="nucleotide sequence ID" value="NZ_OY726397.1"/>
</dbReference>
<dbReference type="InterPro" id="IPR042099">
    <property type="entry name" value="ANL_N_sf"/>
</dbReference>
<dbReference type="Gene3D" id="3.40.50.12780">
    <property type="entry name" value="N-terminal domain of ligase-like"/>
    <property type="match status" value="1"/>
</dbReference>
<dbReference type="InterPro" id="IPR045851">
    <property type="entry name" value="AMP-bd_C_sf"/>
</dbReference>
<protein>
    <submittedName>
        <fullName evidence="3">AMP-binding protein</fullName>
    </submittedName>
</protein>